<feature type="compositionally biased region" description="Polar residues" evidence="8">
    <location>
        <begin position="641"/>
        <end position="651"/>
    </location>
</feature>
<dbReference type="Proteomes" id="UP000190435">
    <property type="component" value="Unassembled WGS sequence"/>
</dbReference>
<proteinExistence type="inferred from homology"/>
<gene>
    <name evidence="10" type="ORF">B0181_01405</name>
</gene>
<comment type="subcellular location">
    <subcellularLocation>
        <location evidence="1">Cell outer membrane</location>
    </subcellularLocation>
</comment>
<evidence type="ECO:0000256" key="4">
    <source>
        <dbReference type="ARBA" id="ARBA00022452"/>
    </source>
</evidence>
<feature type="region of interest" description="Disordered" evidence="8">
    <location>
        <begin position="549"/>
        <end position="651"/>
    </location>
</feature>
<dbReference type="InterPro" id="IPR051906">
    <property type="entry name" value="TolC-like"/>
</dbReference>
<evidence type="ECO:0000313" key="11">
    <source>
        <dbReference type="Proteomes" id="UP000190435"/>
    </source>
</evidence>
<dbReference type="Gene3D" id="1.20.1600.10">
    <property type="entry name" value="Outer membrane efflux proteins (OEP)"/>
    <property type="match status" value="1"/>
</dbReference>
<keyword evidence="11" id="KW-1185">Reference proteome</keyword>
<keyword evidence="3" id="KW-0813">Transport</keyword>
<name>A0A1T0AAR7_9GAMM</name>
<dbReference type="PANTHER" id="PTHR30026:SF22">
    <property type="entry name" value="OUTER MEMBRANE EFFLUX PROTEIN"/>
    <property type="match status" value="1"/>
</dbReference>
<evidence type="ECO:0000256" key="9">
    <source>
        <dbReference type="SAM" id="SignalP"/>
    </source>
</evidence>
<feature type="region of interest" description="Disordered" evidence="8">
    <location>
        <begin position="679"/>
        <end position="738"/>
    </location>
</feature>
<dbReference type="GO" id="GO:0015562">
    <property type="term" value="F:efflux transmembrane transporter activity"/>
    <property type="evidence" value="ECO:0007669"/>
    <property type="project" value="InterPro"/>
</dbReference>
<accession>A0A1T0AAR7</accession>
<evidence type="ECO:0000256" key="8">
    <source>
        <dbReference type="SAM" id="MobiDB-lite"/>
    </source>
</evidence>
<feature type="compositionally biased region" description="Polar residues" evidence="8">
    <location>
        <begin position="705"/>
        <end position="729"/>
    </location>
</feature>
<dbReference type="InterPro" id="IPR003423">
    <property type="entry name" value="OMP_efflux"/>
</dbReference>
<dbReference type="OrthoDB" id="5296315at2"/>
<reference evidence="10 11" key="1">
    <citation type="submission" date="2017-02" db="EMBL/GenBank/DDBJ databases">
        <title>Draft genome sequence of Moraxella caviae CCUG 355 type strain.</title>
        <authorList>
            <person name="Engstrom-Jakobsson H."/>
            <person name="Salva-Serra F."/>
            <person name="Thorell K."/>
            <person name="Gonzales-Siles L."/>
            <person name="Karlsson R."/>
            <person name="Boulund F."/>
            <person name="Engstrand L."/>
            <person name="Moore E."/>
        </authorList>
    </citation>
    <scope>NUCLEOTIDE SEQUENCE [LARGE SCALE GENOMIC DNA]</scope>
    <source>
        <strain evidence="10 11">CCUG 355</strain>
    </source>
</reference>
<dbReference type="STRING" id="34060.B0181_01405"/>
<evidence type="ECO:0008006" key="12">
    <source>
        <dbReference type="Google" id="ProtNLM"/>
    </source>
</evidence>
<dbReference type="Pfam" id="PF02321">
    <property type="entry name" value="OEP"/>
    <property type="match status" value="2"/>
</dbReference>
<comment type="similarity">
    <text evidence="2">Belongs to the outer membrane factor (OMF) (TC 1.B.17) family.</text>
</comment>
<evidence type="ECO:0000256" key="6">
    <source>
        <dbReference type="ARBA" id="ARBA00023136"/>
    </source>
</evidence>
<dbReference type="RefSeq" id="WP_078275710.1">
    <property type="nucleotide sequence ID" value="NZ_CAACXO010000005.1"/>
</dbReference>
<keyword evidence="4" id="KW-1134">Transmembrane beta strand</keyword>
<dbReference type="GO" id="GO:1990281">
    <property type="term" value="C:efflux pump complex"/>
    <property type="evidence" value="ECO:0007669"/>
    <property type="project" value="TreeGrafter"/>
</dbReference>
<dbReference type="AlphaFoldDB" id="A0A1T0AAR7"/>
<feature type="signal peptide" evidence="9">
    <location>
        <begin position="1"/>
        <end position="30"/>
    </location>
</feature>
<keyword evidence="6" id="KW-0472">Membrane</keyword>
<comment type="caution">
    <text evidence="10">The sequence shown here is derived from an EMBL/GenBank/DDBJ whole genome shotgun (WGS) entry which is preliminary data.</text>
</comment>
<dbReference type="GO" id="GO:0015288">
    <property type="term" value="F:porin activity"/>
    <property type="evidence" value="ECO:0007669"/>
    <property type="project" value="TreeGrafter"/>
</dbReference>
<feature type="compositionally biased region" description="Low complexity" evidence="8">
    <location>
        <begin position="609"/>
        <end position="619"/>
    </location>
</feature>
<dbReference type="GO" id="GO:0009279">
    <property type="term" value="C:cell outer membrane"/>
    <property type="evidence" value="ECO:0007669"/>
    <property type="project" value="UniProtKB-SubCell"/>
</dbReference>
<keyword evidence="7" id="KW-0998">Cell outer membrane</keyword>
<evidence type="ECO:0000256" key="1">
    <source>
        <dbReference type="ARBA" id="ARBA00004442"/>
    </source>
</evidence>
<feature type="chain" id="PRO_5012029399" description="Type I secretion outer membrane protein, TolC family" evidence="9">
    <location>
        <begin position="31"/>
        <end position="738"/>
    </location>
</feature>
<evidence type="ECO:0000256" key="7">
    <source>
        <dbReference type="ARBA" id="ARBA00023237"/>
    </source>
</evidence>
<sequence length="738" mass="79887">MKKTPRILALKTLVAAMMSLAAGFTQLAVAAINPLEVNGLIGHAVQTHPLVGAARADKDAAAEGVTAAKLGLLPTPSLSTQHAGNDGTITSLAIRQPLWTGGRLTADINRAMYDDKAAVAGIMERQNEVAKNTIDIWQSYIYALSLKELYAKNLEQLADFEAMMQRRVAQGASAKIDLDLVTNRILQDQNSLQGAIEQQRIAEARLEQLVGQPIGVPTQSLPLSQMAKEAKSQSVNFGQLAFGDMSANHPSVIRQHFEVEAARHEVKSQRASRYPSVYAQYTNEYRHRGGKHEDDLMIGLSYDPGAGFSSLALARASEARVQSLMQSQEAARRSAMEAIQTQYQQFVSARDQELSLTAAVGGAQIVLNSYRRQFIAGKKSWLEVLNAVREQSQYEQQLRQVQAQMVASFYKLQVDFGLMPWQQNYHADPATHEEFSPLAQAKDWTANTMQSLTHQNSPSADTSSIARDGVMWAGADDNVANVDNVNGIDNVNAANEISDLPAAMQNAVQDVVHDVSQDVTEETLPNQNAAESITETAPEIIPETVAQAVSETAPQAVEPTESAETLPAEPTESLPSEPAETTLADTSSESIASEDVASETILDENIASETTTNETATETPDVSETPAEQVSDIESEAEQTLVEQAEQTEQIPQVEVGLGLSDFRNPAQYAAYLSSLRAAEQATQKTQDAKIGDATEPSDLLEQPVEQSAENLSSENLPENPLENSSSDDLSGDETDNQ</sequence>
<organism evidence="10 11">
    <name type="scientific">Moraxella caviae</name>
    <dbReference type="NCBI Taxonomy" id="34060"/>
    <lineage>
        <taxon>Bacteria</taxon>
        <taxon>Pseudomonadati</taxon>
        <taxon>Pseudomonadota</taxon>
        <taxon>Gammaproteobacteria</taxon>
        <taxon>Moraxellales</taxon>
        <taxon>Moraxellaceae</taxon>
        <taxon>Moraxella</taxon>
    </lineage>
</organism>
<evidence type="ECO:0000256" key="5">
    <source>
        <dbReference type="ARBA" id="ARBA00022692"/>
    </source>
</evidence>
<evidence type="ECO:0000256" key="3">
    <source>
        <dbReference type="ARBA" id="ARBA00022448"/>
    </source>
</evidence>
<evidence type="ECO:0000256" key="2">
    <source>
        <dbReference type="ARBA" id="ARBA00007613"/>
    </source>
</evidence>
<dbReference type="SUPFAM" id="SSF56954">
    <property type="entry name" value="Outer membrane efflux proteins (OEP)"/>
    <property type="match status" value="1"/>
</dbReference>
<dbReference type="PANTHER" id="PTHR30026">
    <property type="entry name" value="OUTER MEMBRANE PROTEIN TOLC"/>
    <property type="match status" value="1"/>
</dbReference>
<keyword evidence="9" id="KW-0732">Signal</keyword>
<dbReference type="EMBL" id="MUXU01000010">
    <property type="protein sequence ID" value="OOR92817.1"/>
    <property type="molecule type" value="Genomic_DNA"/>
</dbReference>
<keyword evidence="5" id="KW-0812">Transmembrane</keyword>
<evidence type="ECO:0000313" key="10">
    <source>
        <dbReference type="EMBL" id="OOR92817.1"/>
    </source>
</evidence>
<protein>
    <recommendedName>
        <fullName evidence="12">Type I secretion outer membrane protein, TolC family</fullName>
    </recommendedName>
</protein>